<keyword evidence="6" id="KW-0479">Metal-binding</keyword>
<evidence type="ECO:0000256" key="9">
    <source>
        <dbReference type="ARBA" id="ARBA00047764"/>
    </source>
</evidence>
<dbReference type="NCBIfam" id="TIGR01431">
    <property type="entry name" value="adm_rel"/>
    <property type="match status" value="1"/>
</dbReference>
<reference evidence="13" key="3">
    <citation type="submission" date="2025-09" db="UniProtKB">
        <authorList>
            <consortium name="Ensembl"/>
        </authorList>
    </citation>
    <scope>IDENTIFICATION</scope>
</reference>
<dbReference type="Ensembl" id="ENSDCDT00010018245.1">
    <property type="protein sequence ID" value="ENSDCDP00010017210.1"/>
    <property type="gene ID" value="ENSDCDG00010007890.1"/>
</dbReference>
<evidence type="ECO:0000256" key="6">
    <source>
        <dbReference type="ARBA" id="ARBA00022723"/>
    </source>
</evidence>
<dbReference type="PANTHER" id="PTHR11409">
    <property type="entry name" value="ADENOSINE DEAMINASE"/>
    <property type="match status" value="1"/>
</dbReference>
<dbReference type="GO" id="GO:0006154">
    <property type="term" value="P:adenosine catabolic process"/>
    <property type="evidence" value="ECO:0007669"/>
    <property type="project" value="InterPro"/>
</dbReference>
<feature type="chain" id="PRO_5044331032" description="adenosine deaminase" evidence="10">
    <location>
        <begin position="30"/>
        <end position="508"/>
    </location>
</feature>
<evidence type="ECO:0000256" key="3">
    <source>
        <dbReference type="ARBA" id="ARBA00006083"/>
    </source>
</evidence>
<comment type="similarity">
    <text evidence="3">Belongs to the metallo-dependent hydrolases superfamily. Adenosine and AMP deaminases family. ADGF subfamily.</text>
</comment>
<evidence type="ECO:0000259" key="11">
    <source>
        <dbReference type="Pfam" id="PF00962"/>
    </source>
</evidence>
<dbReference type="GO" id="GO:0046872">
    <property type="term" value="F:metal ion binding"/>
    <property type="evidence" value="ECO:0007669"/>
    <property type="project" value="UniProtKB-KW"/>
</dbReference>
<dbReference type="Proteomes" id="UP000694580">
    <property type="component" value="Chromosome 15"/>
</dbReference>
<dbReference type="EC" id="3.5.4.4" evidence="4"/>
<evidence type="ECO:0000256" key="10">
    <source>
        <dbReference type="SAM" id="SignalP"/>
    </source>
</evidence>
<evidence type="ECO:0000313" key="14">
    <source>
        <dbReference type="Proteomes" id="UP000694580"/>
    </source>
</evidence>
<feature type="signal peptide" evidence="10">
    <location>
        <begin position="1"/>
        <end position="29"/>
    </location>
</feature>
<protein>
    <recommendedName>
        <fullName evidence="4">adenosine deaminase</fullName>
        <ecNumber evidence="4">3.5.4.4</ecNumber>
    </recommendedName>
</protein>
<dbReference type="InterPro" id="IPR006331">
    <property type="entry name" value="ADGF"/>
</dbReference>
<dbReference type="GeneTree" id="ENSGT00950000183113"/>
<dbReference type="GO" id="GO:0005615">
    <property type="term" value="C:extracellular space"/>
    <property type="evidence" value="ECO:0007669"/>
    <property type="project" value="InterPro"/>
</dbReference>
<dbReference type="Pfam" id="PF08451">
    <property type="entry name" value="A_deaminase_N"/>
    <property type="match status" value="1"/>
</dbReference>
<comment type="cofactor">
    <cofactor evidence="1">
        <name>Zn(2+)</name>
        <dbReference type="ChEBI" id="CHEBI:29105"/>
    </cofactor>
</comment>
<dbReference type="InterPro" id="IPR001365">
    <property type="entry name" value="A_deaminase_dom"/>
</dbReference>
<dbReference type="GO" id="GO:0046103">
    <property type="term" value="P:inosine biosynthetic process"/>
    <property type="evidence" value="ECO:0007669"/>
    <property type="project" value="TreeGrafter"/>
</dbReference>
<organism evidence="13 14">
    <name type="scientific">Denticeps clupeoides</name>
    <name type="common">denticle herring</name>
    <dbReference type="NCBI Taxonomy" id="299321"/>
    <lineage>
        <taxon>Eukaryota</taxon>
        <taxon>Metazoa</taxon>
        <taxon>Chordata</taxon>
        <taxon>Craniata</taxon>
        <taxon>Vertebrata</taxon>
        <taxon>Euteleostomi</taxon>
        <taxon>Actinopterygii</taxon>
        <taxon>Neopterygii</taxon>
        <taxon>Teleostei</taxon>
        <taxon>Clupei</taxon>
        <taxon>Clupeiformes</taxon>
        <taxon>Denticipitoidei</taxon>
        <taxon>Denticipitidae</taxon>
        <taxon>Denticeps</taxon>
    </lineage>
</organism>
<reference evidence="13 14" key="1">
    <citation type="submission" date="2020-06" db="EMBL/GenBank/DDBJ databases">
        <authorList>
            <consortium name="Wellcome Sanger Institute Data Sharing"/>
        </authorList>
    </citation>
    <scope>NUCLEOTIDE SEQUENCE [LARGE SCALE GENOMIC DNA]</scope>
</reference>
<dbReference type="FunFam" id="3.20.20.140:FF:000017">
    <property type="entry name" value="Adenosine deaminase 2"/>
    <property type="match status" value="1"/>
</dbReference>
<evidence type="ECO:0000313" key="13">
    <source>
        <dbReference type="Ensembl" id="ENSDCDP00010017210.1"/>
    </source>
</evidence>
<feature type="domain" description="Adenosine deaminase" evidence="11">
    <location>
        <begin position="198"/>
        <end position="485"/>
    </location>
</feature>
<keyword evidence="8" id="KW-0378">Hydrolase</keyword>
<evidence type="ECO:0000256" key="5">
    <source>
        <dbReference type="ARBA" id="ARBA00022525"/>
    </source>
</evidence>
<keyword evidence="14" id="KW-1185">Reference proteome</keyword>
<dbReference type="SUPFAM" id="SSF51556">
    <property type="entry name" value="Metallo-dependent hydrolases"/>
    <property type="match status" value="1"/>
</dbReference>
<proteinExistence type="inferred from homology"/>
<comment type="subcellular location">
    <subcellularLocation>
        <location evidence="2">Secreted</location>
    </subcellularLocation>
</comment>
<evidence type="ECO:0000256" key="1">
    <source>
        <dbReference type="ARBA" id="ARBA00001947"/>
    </source>
</evidence>
<dbReference type="PANTHER" id="PTHR11409:SF44">
    <property type="entry name" value="ADENOSINE DEAMINASE"/>
    <property type="match status" value="1"/>
</dbReference>
<feature type="domain" description="Adenosine/AMP deaminase N-terminal" evidence="12">
    <location>
        <begin position="35"/>
        <end position="100"/>
    </location>
</feature>
<dbReference type="AlphaFoldDB" id="A0AAY4B8R7"/>
<evidence type="ECO:0000256" key="4">
    <source>
        <dbReference type="ARBA" id="ARBA00012784"/>
    </source>
</evidence>
<dbReference type="InterPro" id="IPR032466">
    <property type="entry name" value="Metal_Hydrolase"/>
</dbReference>
<gene>
    <name evidence="13" type="primary">ada2b</name>
</gene>
<dbReference type="InterPro" id="IPR006330">
    <property type="entry name" value="Ado/ade_deaminase"/>
</dbReference>
<dbReference type="InterPro" id="IPR013659">
    <property type="entry name" value="A_deaminase_N"/>
</dbReference>
<sequence length="508" mass="56483">MGAVAPGGRSSGLALVHFWLLVSLNPCAGAPDPGQREAMMRQEASQRTGGGLVLTPAELRLDALLHRLKRQEAGAAPFPPAMHFFRARPLIQRSPIFKLLQKMPKGGALHVHSSAMVSVDWLVKNVTYRPHCYVCFTWGGSVRFLFSAQRPFPRWDCFNWQLLASLRAAAADPAELDASLARNLSLFTENPEAAYPTQDAVWDRFDDAFLAISGLVTYAPVFRDYLYQGLEQFYADNVMYLEIRAGLSRTYELDGSTHDRTWSLKTCKDLSERFRAEHPDFLGMRIVLSAHRVLGVSAIKAAVMEAMELQEKFPDVVAGFDLVGREDEGRPLWFYREALALPARLGVTLPYFFHAGETDQEGTDVDINLLDALLFNTSRIGHGYALTRHPLAKDLSRKQGVAVEVCPISNQVLKLVTDMRNHPASVLLAEGHPMVISSDDPTLFGTAGLSYDFYEAFVGLGGLSADLGTLKELAMNSIRFSSLSPRLKDRGLEMWQKKWDEFVAKSGE</sequence>
<keyword evidence="5" id="KW-0964">Secreted</keyword>
<dbReference type="CDD" id="cd01321">
    <property type="entry name" value="ADGF"/>
    <property type="match status" value="1"/>
</dbReference>
<evidence type="ECO:0000256" key="2">
    <source>
        <dbReference type="ARBA" id="ARBA00004613"/>
    </source>
</evidence>
<accession>A0AAY4B8R7</accession>
<evidence type="ECO:0000256" key="8">
    <source>
        <dbReference type="ARBA" id="ARBA00022801"/>
    </source>
</evidence>
<evidence type="ECO:0000256" key="7">
    <source>
        <dbReference type="ARBA" id="ARBA00022729"/>
    </source>
</evidence>
<comment type="catalytic activity">
    <reaction evidence="9">
        <text>adenosine + H2O + H(+) = inosine + NH4(+)</text>
        <dbReference type="Rhea" id="RHEA:24408"/>
        <dbReference type="ChEBI" id="CHEBI:15377"/>
        <dbReference type="ChEBI" id="CHEBI:15378"/>
        <dbReference type="ChEBI" id="CHEBI:16335"/>
        <dbReference type="ChEBI" id="CHEBI:17596"/>
        <dbReference type="ChEBI" id="CHEBI:28938"/>
        <dbReference type="EC" id="3.5.4.4"/>
    </reaction>
</comment>
<dbReference type="Pfam" id="PF00962">
    <property type="entry name" value="A_deaminase"/>
    <property type="match status" value="1"/>
</dbReference>
<dbReference type="Gene3D" id="3.20.20.140">
    <property type="entry name" value="Metal-dependent hydrolases"/>
    <property type="match status" value="1"/>
</dbReference>
<reference evidence="13" key="2">
    <citation type="submission" date="2025-08" db="UniProtKB">
        <authorList>
            <consortium name="Ensembl"/>
        </authorList>
    </citation>
    <scope>IDENTIFICATION</scope>
</reference>
<name>A0AAY4B8R7_9TELE</name>
<keyword evidence="7 10" id="KW-0732">Signal</keyword>
<evidence type="ECO:0000259" key="12">
    <source>
        <dbReference type="Pfam" id="PF08451"/>
    </source>
</evidence>
<dbReference type="GO" id="GO:0004000">
    <property type="term" value="F:adenosine deaminase activity"/>
    <property type="evidence" value="ECO:0007669"/>
    <property type="project" value="InterPro"/>
</dbReference>